<feature type="compositionally biased region" description="Low complexity" evidence="16">
    <location>
        <begin position="140"/>
        <end position="156"/>
    </location>
</feature>
<evidence type="ECO:0000256" key="3">
    <source>
        <dbReference type="ARBA" id="ARBA00006088"/>
    </source>
</evidence>
<feature type="domain" description="GW" evidence="18">
    <location>
        <begin position="845"/>
        <end position="919"/>
    </location>
</feature>
<dbReference type="GO" id="GO:0004040">
    <property type="term" value="F:amidase activity"/>
    <property type="evidence" value="ECO:0007669"/>
    <property type="project" value="InterPro"/>
</dbReference>
<dbReference type="Pfam" id="PF13457">
    <property type="entry name" value="GW"/>
    <property type="match status" value="6"/>
</dbReference>
<feature type="domain" description="GW" evidence="18">
    <location>
        <begin position="921"/>
        <end position="995"/>
    </location>
</feature>
<comment type="similarity">
    <text evidence="3">In the N-terminal section; belongs to the N-acetylmuramoyl-L-alanine amidase 2 family.</text>
</comment>
<feature type="compositionally biased region" description="Basic and acidic residues" evidence="16">
    <location>
        <begin position="288"/>
        <end position="307"/>
    </location>
</feature>
<comment type="similarity">
    <text evidence="4">In the C-terminal section; belongs to the glycosyl hydrolase 73 family.</text>
</comment>
<dbReference type="GO" id="GO:0008745">
    <property type="term" value="F:N-acetylmuramoyl-L-alanine amidase activity"/>
    <property type="evidence" value="ECO:0007669"/>
    <property type="project" value="UniProtKB-EC"/>
</dbReference>
<feature type="compositionally biased region" description="Basic and acidic residues" evidence="16">
    <location>
        <begin position="452"/>
        <end position="467"/>
    </location>
</feature>
<feature type="compositionally biased region" description="Polar residues" evidence="16">
    <location>
        <begin position="229"/>
        <end position="239"/>
    </location>
</feature>
<dbReference type="Proteomes" id="UP000307747">
    <property type="component" value="Unassembled WGS sequence"/>
</dbReference>
<name>A0A5R9B4H8_STAXY</name>
<accession>A0A5R9B4H8</accession>
<dbReference type="InterPro" id="IPR002901">
    <property type="entry name" value="MGlyc_endo_b_GlcNAc-like_dom"/>
</dbReference>
<evidence type="ECO:0000256" key="10">
    <source>
        <dbReference type="ARBA" id="ARBA00022729"/>
    </source>
</evidence>
<comment type="catalytic activity">
    <reaction evidence="15">
        <text>an N(4)-(oligosaccharide-(1-&gt;3)-[oligosaccharide-(1-&gt;6)]-beta-D-Man-(1-&gt;4)-beta-D-GlcNAc-(1-&gt;4)-alpha-D-GlcNAc)-L-asparaginyl-[protein] + H2O = an oligosaccharide-(1-&gt;3)-[oligosaccharide-(1-&gt;6)]-beta-D-Man-(1-&gt;4)-D-GlcNAc + N(4)-(N-acetyl-beta-D-glucosaminyl)-L-asparaginyl-[protein]</text>
        <dbReference type="Rhea" id="RHEA:73067"/>
        <dbReference type="Rhea" id="RHEA-COMP:12603"/>
        <dbReference type="Rhea" id="RHEA-COMP:18176"/>
        <dbReference type="ChEBI" id="CHEBI:15377"/>
        <dbReference type="ChEBI" id="CHEBI:132248"/>
        <dbReference type="ChEBI" id="CHEBI:192714"/>
        <dbReference type="ChEBI" id="CHEBI:192715"/>
        <dbReference type="EC" id="3.2.1.96"/>
    </reaction>
</comment>
<feature type="compositionally biased region" description="Polar residues" evidence="16">
    <location>
        <begin position="269"/>
        <end position="279"/>
    </location>
</feature>
<evidence type="ECO:0000256" key="14">
    <source>
        <dbReference type="ARBA" id="ARBA00023316"/>
    </source>
</evidence>
<dbReference type="SMART" id="SM00047">
    <property type="entry name" value="LYZ2"/>
    <property type="match status" value="1"/>
</dbReference>
<keyword evidence="14" id="KW-0961">Cell wall biogenesis/degradation</keyword>
<dbReference type="Gene3D" id="3.40.80.10">
    <property type="entry name" value="Peptidoglycan recognition protein-like"/>
    <property type="match status" value="1"/>
</dbReference>
<dbReference type="GO" id="GO:0009253">
    <property type="term" value="P:peptidoglycan catabolic process"/>
    <property type="evidence" value="ECO:0007669"/>
    <property type="project" value="InterPro"/>
</dbReference>
<evidence type="ECO:0000256" key="6">
    <source>
        <dbReference type="ARBA" id="ARBA00011901"/>
    </source>
</evidence>
<feature type="compositionally biased region" description="Basic and acidic residues" evidence="16">
    <location>
        <begin position="412"/>
        <end position="427"/>
    </location>
</feature>
<feature type="compositionally biased region" description="Basic and acidic residues" evidence="16">
    <location>
        <begin position="208"/>
        <end position="227"/>
    </location>
</feature>
<feature type="compositionally biased region" description="Polar residues" evidence="16">
    <location>
        <begin position="189"/>
        <end position="199"/>
    </location>
</feature>
<feature type="compositionally biased region" description="Low complexity" evidence="16">
    <location>
        <begin position="429"/>
        <end position="439"/>
    </location>
</feature>
<evidence type="ECO:0000256" key="13">
    <source>
        <dbReference type="ARBA" id="ARBA00023268"/>
    </source>
</evidence>
<dbReference type="OrthoDB" id="9816557at2"/>
<feature type="domain" description="GW" evidence="18">
    <location>
        <begin position="999"/>
        <end position="1084"/>
    </location>
</feature>
<feature type="compositionally biased region" description="Low complexity" evidence="16">
    <location>
        <begin position="814"/>
        <end position="834"/>
    </location>
</feature>
<evidence type="ECO:0000256" key="8">
    <source>
        <dbReference type="ARBA" id="ARBA00016987"/>
    </source>
</evidence>
<dbReference type="EMBL" id="VBTJ01000001">
    <property type="protein sequence ID" value="TLP91181.1"/>
    <property type="molecule type" value="Genomic_DNA"/>
</dbReference>
<evidence type="ECO:0000256" key="12">
    <source>
        <dbReference type="ARBA" id="ARBA00022801"/>
    </source>
</evidence>
<feature type="compositionally biased region" description="Polar residues" evidence="16">
    <location>
        <begin position="311"/>
        <end position="322"/>
    </location>
</feature>
<dbReference type="SUPFAM" id="SSF55846">
    <property type="entry name" value="N-acetylmuramoyl-L-alanine amidase-like"/>
    <property type="match status" value="1"/>
</dbReference>
<organism evidence="19 20">
    <name type="scientific">Staphylococcus xylosus</name>
    <dbReference type="NCBI Taxonomy" id="1288"/>
    <lineage>
        <taxon>Bacteria</taxon>
        <taxon>Bacillati</taxon>
        <taxon>Bacillota</taxon>
        <taxon>Bacilli</taxon>
        <taxon>Bacillales</taxon>
        <taxon>Staphylococcaceae</taxon>
        <taxon>Staphylococcus</taxon>
    </lineage>
</organism>
<keyword evidence="12" id="KW-0378">Hydrolase</keyword>
<gene>
    <name evidence="19" type="ORF">FEZ53_02595</name>
</gene>
<dbReference type="Gene3D" id="2.30.30.170">
    <property type="match status" value="6"/>
</dbReference>
<feature type="compositionally biased region" description="Polar residues" evidence="16">
    <location>
        <begin position="509"/>
        <end position="519"/>
    </location>
</feature>
<protein>
    <recommendedName>
        <fullName evidence="8">Bifunctional autolysin</fullName>
        <ecNumber evidence="7">3.2.1.96</ecNumber>
        <ecNumber evidence="6">3.5.1.28</ecNumber>
    </recommendedName>
</protein>
<evidence type="ECO:0000313" key="20">
    <source>
        <dbReference type="Proteomes" id="UP000307747"/>
    </source>
</evidence>
<feature type="domain" description="GW" evidence="18">
    <location>
        <begin position="1260"/>
        <end position="1334"/>
    </location>
</feature>
<keyword evidence="10 17" id="KW-0732">Signal</keyword>
<reference evidence="19 20" key="1">
    <citation type="submission" date="2019-05" db="EMBL/GenBank/DDBJ databases">
        <title>The metagenome of a microbial culture collection derived from dairy environment covers the genomic content of the human microbiome.</title>
        <authorList>
            <person name="Roder T."/>
            <person name="Wuthrich D."/>
            <person name="Sattari Z."/>
            <person name="Von Ah U."/>
            <person name="Bar C."/>
            <person name="Ronchi F."/>
            <person name="Macpherson A.J."/>
            <person name="Ganal-Vonarburg S.C."/>
            <person name="Bruggmann R."/>
            <person name="Vergeres G."/>
        </authorList>
    </citation>
    <scope>NUCLEOTIDE SEQUENCE [LARGE SCALE GENOMIC DNA]</scope>
    <source>
        <strain evidence="19 20">FAM 20833</strain>
    </source>
</reference>
<dbReference type="EC" id="3.5.1.28" evidence="6"/>
<feature type="signal peptide" evidence="17">
    <location>
        <begin position="1"/>
        <end position="30"/>
    </location>
</feature>
<dbReference type="EC" id="3.2.1.96" evidence="7"/>
<keyword evidence="11" id="KW-0677">Repeat</keyword>
<evidence type="ECO:0000256" key="5">
    <source>
        <dbReference type="ARBA" id="ARBA00011697"/>
    </source>
</evidence>
<comment type="catalytic activity">
    <reaction evidence="1">
        <text>Hydrolyzes the link between N-acetylmuramoyl residues and L-amino acid residues in certain cell-wall glycopeptides.</text>
        <dbReference type="EC" id="3.5.1.28"/>
    </reaction>
</comment>
<feature type="compositionally biased region" description="Basic and acidic residues" evidence="16">
    <location>
        <begin position="491"/>
        <end position="507"/>
    </location>
</feature>
<dbReference type="GO" id="GO:0033925">
    <property type="term" value="F:mannosyl-glycoprotein endo-beta-N-acetylglucosaminidase activity"/>
    <property type="evidence" value="ECO:0007669"/>
    <property type="project" value="UniProtKB-EC"/>
</dbReference>
<evidence type="ECO:0000256" key="4">
    <source>
        <dbReference type="ARBA" id="ARBA00007974"/>
    </source>
</evidence>
<comment type="caution">
    <text evidence="19">The sequence shown here is derived from an EMBL/GenBank/DDBJ whole genome shotgun (WGS) entry which is preliminary data.</text>
</comment>
<dbReference type="InterPro" id="IPR025987">
    <property type="entry name" value="GW_dom"/>
</dbReference>
<feature type="region of interest" description="Disordered" evidence="16">
    <location>
        <begin position="133"/>
        <end position="568"/>
    </location>
</feature>
<proteinExistence type="inferred from homology"/>
<feature type="domain" description="GW" evidence="18">
    <location>
        <begin position="1092"/>
        <end position="1167"/>
    </location>
</feature>
<dbReference type="GO" id="GO:0005576">
    <property type="term" value="C:extracellular region"/>
    <property type="evidence" value="ECO:0007669"/>
    <property type="project" value="UniProtKB-SubCell"/>
</dbReference>
<feature type="compositionally biased region" description="Basic and acidic residues" evidence="16">
    <location>
        <begin position="248"/>
        <end position="267"/>
    </location>
</feature>
<evidence type="ECO:0000256" key="11">
    <source>
        <dbReference type="ARBA" id="ARBA00022737"/>
    </source>
</evidence>
<feature type="compositionally biased region" description="Acidic residues" evidence="16">
    <location>
        <begin position="520"/>
        <end position="531"/>
    </location>
</feature>
<dbReference type="PROSITE" id="PS51780">
    <property type="entry name" value="GW"/>
    <property type="match status" value="6"/>
</dbReference>
<dbReference type="GO" id="GO:0071555">
    <property type="term" value="P:cell wall organization"/>
    <property type="evidence" value="ECO:0007669"/>
    <property type="project" value="UniProtKB-KW"/>
</dbReference>
<sequence length="1573" mass="171628">MAKNKNTYKVPSIIALTLAGTALTTHHAQAADKTQDQSPNKNFLNDDKALNQSEEIKSEISKPTANISGTQVYQDPTQIKQASTDLESNYDAQIDELNSQTSNQTPTQDTYNQNGEDQEAQHDDNHNVEINQNTVESDVNSGETTNNDSTSDNTTEQDTDASQNNSAVTDKDDVTSNNKQDVAKDNDNSDATSTVQDTDAVQEDSADTSDKDDVTSDNKQDVVKDSDNSDATSTVQDTDAVQEDSADTSDKDDVTSDNKQDVVKDSDNSDATSTVQDTDAVQEDSADTSDKDDVTSDDKQDVVKDSDNSDTTSNVQDTNAVQEDSADTSDKDDVTSDDKQDVTKDSNNSDVTSNVQDTDAVQEDSTDTSDKDDVTSNDKQDVAKDNDNSDTTSTVQDTDAVQEDSADDADKDDVTSDDKQDVTKDNDNSDTTSTVQDTDAVQEDSADDSDKDDVTSDDKQDVTKDSDNSDATSTVQDTDAVQDDSTDDSDKDGVTSDDKQDVAKDSDNSDTTSNVQDTDAVQEDSADDSDKDDVTSDDKQDVTKDSNNSDVTSNVQDIDAVQEDSTDTSEAANVAFYSAQATPKLRVARSTDSTVATRSAITQEATTRSTLPKYSPKVSSSINNYIRKNNFKAPNYEQDIASYLPKYNYRYGKPEGIVMHDTANDNSTITGEINYMKNNYQNAFVHAYVDGNRIIETANTDYLAWGGGAVANQRFIHVELVHTHDYDSFARSINNYADYAATNLQYYGLVPDSAEYDGAGTVWTHKAVSTYLGGTDHTDPHGYLAAHNYSYDELYDLIYEKYLIKTGQAAAWGTSSSGSTSGNNSNNTGSSNTGVTAPTKTGSVKVTANNGVGRINTTNDGLYTTVYDQNGKKTDRTNQTLKVTKSATLGNENFYLVSDFNKGTLIGWVHQGDVNYNTAKTATSINKTYQIKPGETIYTVPWGTSSQKAGTVSGKSTQTFKATKQQQIGKTNYIYGTVNNLTGWVSLSKLSSTSNTATSPTTNSGKLTVNTLTNQQGTVAKNNHGVYTTVYDKQGVQKPYVSGQTYKLSKKATLGNNAFYLITDNKTNTNIGWMQTGDITVKEVAKKATTNQTQSVNKIGQLNTKNSGIKATVYDQQGKDATKLAGKTYNVTKQRTEGNNTYVLIQNVNQNTPIGWINTKDINTRNLSQTNAKNGQYTVKATNNGLYAVPWGTKSQQLDKLNNLKNNQFNASKSVYVDKDEYVYGIVNNKTGWIAANDLNKVQPSNNANVTNTQSVTKSAVTPYKYDYVIINRNGNYYLDPTSTTASGSLKDFYESIFTVYETQVINGTTWYHGKLSNGKVVWIKETDLRKELVKYYDSGITLDQAVAIQKGLTAKPQIQHTPGKWEDATANEIKNAMDSSKLIKDETQKYQFLRLDKTQNIGATDLDKLLVGKGILEGQGAAFSEAAQTYDINEVYLISHALLETGNGTSKLANGGDVVDGKVVTDGKNKYYNMFGIGAVDSDAVKQGFITAKNNGWNTVKKAIVGGAKFISESYIDKGQNTLYKMRWNPENPGVHQYATDVAWASHNATRIKGFYDSMDKLGKYFDVDTYK</sequence>
<feature type="compositionally biased region" description="Polar residues" evidence="16">
    <location>
        <begin position="389"/>
        <end position="399"/>
    </location>
</feature>
<dbReference type="RefSeq" id="WP_138405731.1">
    <property type="nucleotide sequence ID" value="NZ_VBTJ01000001.1"/>
</dbReference>
<feature type="compositionally biased region" description="Polar residues" evidence="16">
    <location>
        <begin position="835"/>
        <end position="844"/>
    </location>
</feature>
<dbReference type="CDD" id="cd06583">
    <property type="entry name" value="PGRP"/>
    <property type="match status" value="1"/>
</dbReference>
<evidence type="ECO:0000256" key="15">
    <source>
        <dbReference type="ARBA" id="ARBA00034414"/>
    </source>
</evidence>
<feature type="compositionally biased region" description="Acidic residues" evidence="16">
    <location>
        <begin position="440"/>
        <end position="451"/>
    </location>
</feature>
<feature type="domain" description="GW" evidence="18">
    <location>
        <begin position="1169"/>
        <end position="1244"/>
    </location>
</feature>
<feature type="region of interest" description="Disordered" evidence="16">
    <location>
        <begin position="814"/>
        <end position="844"/>
    </location>
</feature>
<evidence type="ECO:0000256" key="9">
    <source>
        <dbReference type="ARBA" id="ARBA00022525"/>
    </source>
</evidence>
<evidence type="ECO:0000256" key="1">
    <source>
        <dbReference type="ARBA" id="ARBA00001561"/>
    </source>
</evidence>
<dbReference type="InterPro" id="IPR038200">
    <property type="entry name" value="GW_dom_sf"/>
</dbReference>
<feature type="compositionally biased region" description="Polar residues" evidence="16">
    <location>
        <begin position="88"/>
        <end position="115"/>
    </location>
</feature>
<dbReference type="SUPFAM" id="SSF82057">
    <property type="entry name" value="Prokaryotic SH3-related domain"/>
    <property type="match status" value="1"/>
</dbReference>
<evidence type="ECO:0000313" key="19">
    <source>
        <dbReference type="EMBL" id="TLP91181.1"/>
    </source>
</evidence>
<dbReference type="SMART" id="SM00644">
    <property type="entry name" value="Ami_2"/>
    <property type="match status" value="1"/>
</dbReference>
<dbReference type="Pfam" id="PF01832">
    <property type="entry name" value="Glucosaminidase"/>
    <property type="match status" value="1"/>
</dbReference>
<evidence type="ECO:0000259" key="18">
    <source>
        <dbReference type="PROSITE" id="PS51780"/>
    </source>
</evidence>
<evidence type="ECO:0000256" key="2">
    <source>
        <dbReference type="ARBA" id="ARBA00004613"/>
    </source>
</evidence>
<keyword evidence="9" id="KW-0964">Secreted</keyword>
<feature type="compositionally biased region" description="Basic and acidic residues" evidence="16">
    <location>
        <begin position="328"/>
        <end position="344"/>
    </location>
</feature>
<evidence type="ECO:0000256" key="17">
    <source>
        <dbReference type="SAM" id="SignalP"/>
    </source>
</evidence>
<feature type="compositionally biased region" description="Acidic residues" evidence="16">
    <location>
        <begin position="480"/>
        <end position="490"/>
    </location>
</feature>
<comment type="subunit">
    <text evidence="5">Oligomer; forms a ring structure at the cell surface which is important for efficient partitioning of daughter cells after cell division.</text>
</comment>
<feature type="compositionally biased region" description="Acidic residues" evidence="16">
    <location>
        <begin position="400"/>
        <end position="411"/>
    </location>
</feature>
<feature type="chain" id="PRO_5024295691" description="Bifunctional autolysin" evidence="17">
    <location>
        <begin position="31"/>
        <end position="1573"/>
    </location>
</feature>
<keyword evidence="13" id="KW-0511">Multifunctional enzyme</keyword>
<evidence type="ECO:0000256" key="16">
    <source>
        <dbReference type="SAM" id="MobiDB-lite"/>
    </source>
</evidence>
<feature type="compositionally biased region" description="Basic and acidic residues" evidence="16">
    <location>
        <begin position="368"/>
        <end position="387"/>
    </location>
</feature>
<feature type="region of interest" description="Disordered" evidence="16">
    <location>
        <begin position="88"/>
        <end position="120"/>
    </location>
</feature>
<feature type="compositionally biased region" description="Polar residues" evidence="16">
    <location>
        <begin position="348"/>
        <end position="359"/>
    </location>
</feature>
<evidence type="ECO:0000256" key="7">
    <source>
        <dbReference type="ARBA" id="ARBA00012566"/>
    </source>
</evidence>
<comment type="subcellular location">
    <subcellularLocation>
        <location evidence="2">Secreted</location>
    </subcellularLocation>
</comment>
<dbReference type="InterPro" id="IPR002502">
    <property type="entry name" value="Amidase_domain"/>
</dbReference>
<dbReference type="InterPro" id="IPR036505">
    <property type="entry name" value="Amidase/PGRP_sf"/>
</dbReference>
<feature type="compositionally biased region" description="Basic and acidic residues" evidence="16">
    <location>
        <begin position="532"/>
        <end position="544"/>
    </location>
</feature>